<gene>
    <name evidence="2" type="ORF">Val02_14520</name>
</gene>
<evidence type="ECO:0000313" key="3">
    <source>
        <dbReference type="Proteomes" id="UP000619260"/>
    </source>
</evidence>
<dbReference type="PANTHER" id="PTHR35010:SF2">
    <property type="entry name" value="BLL4672 PROTEIN"/>
    <property type="match status" value="1"/>
</dbReference>
<feature type="domain" description="HTH cro/C1-type" evidence="1">
    <location>
        <begin position="28"/>
        <end position="79"/>
    </location>
</feature>
<evidence type="ECO:0000313" key="2">
    <source>
        <dbReference type="EMBL" id="GIJ44566.1"/>
    </source>
</evidence>
<dbReference type="PROSITE" id="PS50943">
    <property type="entry name" value="HTH_CROC1"/>
    <property type="match status" value="1"/>
</dbReference>
<evidence type="ECO:0000259" key="1">
    <source>
        <dbReference type="PROSITE" id="PS50943"/>
    </source>
</evidence>
<dbReference type="InterPro" id="IPR041413">
    <property type="entry name" value="MLTR_LBD"/>
</dbReference>
<dbReference type="InterPro" id="IPR010982">
    <property type="entry name" value="Lambda_DNA-bd_dom_sf"/>
</dbReference>
<protein>
    <submittedName>
        <fullName evidence="2">Transcriptional regulator</fullName>
    </submittedName>
</protein>
<dbReference type="Gene3D" id="1.10.260.40">
    <property type="entry name" value="lambda repressor-like DNA-binding domains"/>
    <property type="match status" value="1"/>
</dbReference>
<dbReference type="EMBL" id="BOPF01000004">
    <property type="protein sequence ID" value="GIJ44566.1"/>
    <property type="molecule type" value="Genomic_DNA"/>
</dbReference>
<dbReference type="Proteomes" id="UP000619260">
    <property type="component" value="Unassembled WGS sequence"/>
</dbReference>
<keyword evidence="3" id="KW-1185">Reference proteome</keyword>
<comment type="caution">
    <text evidence="2">The sequence shown here is derived from an EMBL/GenBank/DDBJ whole genome shotgun (WGS) entry which is preliminary data.</text>
</comment>
<dbReference type="AlphaFoldDB" id="A0A8J3YGE1"/>
<dbReference type="InterPro" id="IPR001387">
    <property type="entry name" value="Cro/C1-type_HTH"/>
</dbReference>
<dbReference type="SUPFAM" id="SSF47413">
    <property type="entry name" value="lambda repressor-like DNA-binding domains"/>
    <property type="match status" value="1"/>
</dbReference>
<accession>A0A8J3YGE1</accession>
<dbReference type="Pfam" id="PF13560">
    <property type="entry name" value="HTH_31"/>
    <property type="match status" value="1"/>
</dbReference>
<dbReference type="Pfam" id="PF17765">
    <property type="entry name" value="MLTR_LBD"/>
    <property type="match status" value="1"/>
</dbReference>
<organism evidence="2 3">
    <name type="scientific">Virgisporangium aliadipatigenens</name>
    <dbReference type="NCBI Taxonomy" id="741659"/>
    <lineage>
        <taxon>Bacteria</taxon>
        <taxon>Bacillati</taxon>
        <taxon>Actinomycetota</taxon>
        <taxon>Actinomycetes</taxon>
        <taxon>Micromonosporales</taxon>
        <taxon>Micromonosporaceae</taxon>
        <taxon>Virgisporangium</taxon>
    </lineage>
</organism>
<dbReference type="GO" id="GO:0003677">
    <property type="term" value="F:DNA binding"/>
    <property type="evidence" value="ECO:0007669"/>
    <property type="project" value="InterPro"/>
</dbReference>
<reference evidence="2" key="1">
    <citation type="submission" date="2021-01" db="EMBL/GenBank/DDBJ databases">
        <title>Whole genome shotgun sequence of Virgisporangium aliadipatigenens NBRC 105644.</title>
        <authorList>
            <person name="Komaki H."/>
            <person name="Tamura T."/>
        </authorList>
    </citation>
    <scope>NUCLEOTIDE SEQUENCE</scope>
    <source>
        <strain evidence="2">NBRC 105644</strain>
    </source>
</reference>
<dbReference type="RefSeq" id="WP_203898135.1">
    <property type="nucleotide sequence ID" value="NZ_BOPF01000004.1"/>
</dbReference>
<dbReference type="SMART" id="SM00530">
    <property type="entry name" value="HTH_XRE"/>
    <property type="match status" value="1"/>
</dbReference>
<dbReference type="CDD" id="cd00093">
    <property type="entry name" value="HTH_XRE"/>
    <property type="match status" value="1"/>
</dbReference>
<proteinExistence type="predicted"/>
<dbReference type="Gene3D" id="3.30.450.180">
    <property type="match status" value="1"/>
</dbReference>
<sequence length="277" mass="29886">MNEFGALLRTARDRVRPRDLGLPAGGTRKVPGLRREELAAFAGLSVDYVMRLEQGRADNPSRQVVAALGRALQLSRAELDHFYRIAGHLPPTDLMVPTHIGPGVLRLLTRLSDTPVAVYDAAWTLLSHNVVWGAVLGPTPVGRAANVAWAAFTNDPSTVSAGGPEALTALRRAFVSDLRRTSARYPHDPFLRQLIADLRETEPVFARLWAEGGDASTYVAEGKTVTHPAVGTLTLDCDVLTSVDHDLRILAYTAEPGSDSERKLRSLAGQLSGLSSP</sequence>
<name>A0A8J3YGE1_9ACTN</name>
<dbReference type="PANTHER" id="PTHR35010">
    <property type="entry name" value="BLL4672 PROTEIN-RELATED"/>
    <property type="match status" value="1"/>
</dbReference>